<organism evidence="2 3">
    <name type="scientific">Caenorhabditis angaria</name>
    <dbReference type="NCBI Taxonomy" id="860376"/>
    <lineage>
        <taxon>Eukaryota</taxon>
        <taxon>Metazoa</taxon>
        <taxon>Ecdysozoa</taxon>
        <taxon>Nematoda</taxon>
        <taxon>Chromadorea</taxon>
        <taxon>Rhabditida</taxon>
        <taxon>Rhabditina</taxon>
        <taxon>Rhabditomorpha</taxon>
        <taxon>Rhabditoidea</taxon>
        <taxon>Rhabditidae</taxon>
        <taxon>Peloderinae</taxon>
        <taxon>Caenorhabditis</taxon>
    </lineage>
</organism>
<gene>
    <name evidence="2" type="ORF">CAMP_LOCUS14496</name>
</gene>
<comment type="caution">
    <text evidence="2">The sequence shown here is derived from an EMBL/GenBank/DDBJ whole genome shotgun (WGS) entry which is preliminary data.</text>
</comment>
<sequence>MEHTGSPPITNNDLQTLIASIPRDLSITSGSVTTSKTPSSVGDLSATSSNSCIFPPVNDMAALTSMFTLSGYPQLFNGFPLIPTLPLFNTALPPHATIESLGLINSAIYQQQAQAQSQSQTALSSPSATMNSTSNSSKLDSRPRAFSSAATLQHAKPQDLIEKRRKRSRKSDTLLPAVTQSIPCSTTSSPSTTTVSQNTPTTTSHLRSLLEDDDDIDVPHPNKVRPIQVTKEEEELVRKKTQEILKTVPITAPSHLDNGPLRRLIRDEDLPDEVGPDSPFRHYPKYQQQKSRTQLVMLQGIQSAVASLYIEAFQIDSKSDAEKAEIRRISHGNSINDLVNDTVLQELIAAE</sequence>
<dbReference type="Proteomes" id="UP001152747">
    <property type="component" value="Unassembled WGS sequence"/>
</dbReference>
<evidence type="ECO:0000313" key="2">
    <source>
        <dbReference type="EMBL" id="CAI5451859.1"/>
    </source>
</evidence>
<dbReference type="EMBL" id="CANHGI010000005">
    <property type="protein sequence ID" value="CAI5451859.1"/>
    <property type="molecule type" value="Genomic_DNA"/>
</dbReference>
<feature type="compositionally biased region" description="Polar residues" evidence="1">
    <location>
        <begin position="129"/>
        <end position="138"/>
    </location>
</feature>
<feature type="compositionally biased region" description="Low complexity" evidence="1">
    <location>
        <begin position="179"/>
        <end position="203"/>
    </location>
</feature>
<protein>
    <submittedName>
        <fullName evidence="2">Uncharacterized protein</fullName>
    </submittedName>
</protein>
<reference evidence="2" key="1">
    <citation type="submission" date="2022-11" db="EMBL/GenBank/DDBJ databases">
        <authorList>
            <person name="Kikuchi T."/>
        </authorList>
    </citation>
    <scope>NUCLEOTIDE SEQUENCE</scope>
    <source>
        <strain evidence="2">PS1010</strain>
    </source>
</reference>
<keyword evidence="3" id="KW-1185">Reference proteome</keyword>
<evidence type="ECO:0000313" key="3">
    <source>
        <dbReference type="Proteomes" id="UP001152747"/>
    </source>
</evidence>
<evidence type="ECO:0000256" key="1">
    <source>
        <dbReference type="SAM" id="MobiDB-lite"/>
    </source>
</evidence>
<accession>A0A9P1IX50</accession>
<feature type="region of interest" description="Disordered" evidence="1">
    <location>
        <begin position="118"/>
        <end position="203"/>
    </location>
</feature>
<dbReference type="AlphaFoldDB" id="A0A9P1IX50"/>
<dbReference type="OrthoDB" id="5817113at2759"/>
<proteinExistence type="predicted"/>
<feature type="compositionally biased region" description="Low complexity" evidence="1">
    <location>
        <begin position="118"/>
        <end position="128"/>
    </location>
</feature>
<name>A0A9P1IX50_9PELO</name>